<dbReference type="EMBL" id="JAAIKC010000006">
    <property type="protein sequence ID" value="NEW07734.1"/>
    <property type="molecule type" value="Genomic_DNA"/>
</dbReference>
<feature type="binding site" evidence="6">
    <location>
        <position position="117"/>
    </location>
    <ligand>
        <name>Fe cation</name>
        <dbReference type="ChEBI" id="CHEBI:24875"/>
    </ligand>
</feature>
<dbReference type="PANTHER" id="PTHR10458">
    <property type="entry name" value="PEPTIDE DEFORMYLASE"/>
    <property type="match status" value="1"/>
</dbReference>
<evidence type="ECO:0000256" key="6">
    <source>
        <dbReference type="HAMAP-Rule" id="MF_00163"/>
    </source>
</evidence>
<dbReference type="HAMAP" id="MF_00163">
    <property type="entry name" value="Pep_deformylase"/>
    <property type="match status" value="1"/>
</dbReference>
<dbReference type="InterPro" id="IPR036821">
    <property type="entry name" value="Peptide_deformylase_sf"/>
</dbReference>
<dbReference type="EC" id="3.5.1.88" evidence="6"/>
<evidence type="ECO:0000256" key="3">
    <source>
        <dbReference type="ARBA" id="ARBA00022801"/>
    </source>
</evidence>
<comment type="caution">
    <text evidence="7">The sequence shown here is derived from an EMBL/GenBank/DDBJ whole genome shotgun (WGS) entry which is preliminary data.</text>
</comment>
<reference evidence="7" key="1">
    <citation type="submission" date="2020-02" db="EMBL/GenBank/DDBJ databases">
        <authorList>
            <person name="Shen X.-R."/>
            <person name="Zhang Y.-X."/>
        </authorList>
    </citation>
    <scope>NUCLEOTIDE SEQUENCE</scope>
    <source>
        <strain evidence="7">SYP-B3998</strain>
    </source>
</reference>
<comment type="cofactor">
    <cofactor evidence="6">
        <name>Fe(2+)</name>
        <dbReference type="ChEBI" id="CHEBI:29033"/>
    </cofactor>
    <text evidence="6">Binds 1 Fe(2+) ion.</text>
</comment>
<sequence length="191" mass="22078">MRKVNSSFITMKDIVREGDPILRKKTKPVQFPLSDEDFKRAESLLIFLKNSQDKRMAEKYDLREGVGLAANQIGWDKQVFAVYFTDEQDKQFAYIFCNPKITSHSSAMVYLEEGEGCLSVDRVVKGYVPRYERVTIHAFTPEGIPFTLKLKGYAAVVIQHELDHLNGVMFYDHINKKDPSRLPEVEFIRPL</sequence>
<keyword evidence="5 6" id="KW-0408">Iron</keyword>
<dbReference type="GO" id="GO:0042586">
    <property type="term" value="F:peptide deformylase activity"/>
    <property type="evidence" value="ECO:0007669"/>
    <property type="project" value="UniProtKB-UniRule"/>
</dbReference>
<comment type="catalytic activity">
    <reaction evidence="6">
        <text>N-terminal N-formyl-L-methionyl-[peptide] + H2O = N-terminal L-methionyl-[peptide] + formate</text>
        <dbReference type="Rhea" id="RHEA:24420"/>
        <dbReference type="Rhea" id="RHEA-COMP:10639"/>
        <dbReference type="Rhea" id="RHEA-COMP:10640"/>
        <dbReference type="ChEBI" id="CHEBI:15377"/>
        <dbReference type="ChEBI" id="CHEBI:15740"/>
        <dbReference type="ChEBI" id="CHEBI:49298"/>
        <dbReference type="ChEBI" id="CHEBI:64731"/>
        <dbReference type="EC" id="3.5.1.88"/>
    </reaction>
</comment>
<dbReference type="NCBIfam" id="TIGR00079">
    <property type="entry name" value="pept_deformyl"/>
    <property type="match status" value="1"/>
</dbReference>
<dbReference type="AlphaFoldDB" id="A0A6G4A1C1"/>
<evidence type="ECO:0000256" key="1">
    <source>
        <dbReference type="ARBA" id="ARBA00010759"/>
    </source>
</evidence>
<feature type="binding site" evidence="6">
    <location>
        <position position="164"/>
    </location>
    <ligand>
        <name>Fe cation</name>
        <dbReference type="ChEBI" id="CHEBI:24875"/>
    </ligand>
</feature>
<dbReference type="FunFam" id="3.90.45.10:FF:000002">
    <property type="entry name" value="Peptide deformylase"/>
    <property type="match status" value="1"/>
</dbReference>
<dbReference type="GO" id="GO:0046872">
    <property type="term" value="F:metal ion binding"/>
    <property type="evidence" value="ECO:0007669"/>
    <property type="project" value="UniProtKB-KW"/>
</dbReference>
<dbReference type="InterPro" id="IPR023635">
    <property type="entry name" value="Peptide_deformylase"/>
</dbReference>
<dbReference type="PRINTS" id="PR01576">
    <property type="entry name" value="PDEFORMYLASE"/>
</dbReference>
<name>A0A6G4A1C1_9BACL</name>
<dbReference type="Pfam" id="PF01327">
    <property type="entry name" value="Pep_deformylase"/>
    <property type="match status" value="1"/>
</dbReference>
<keyword evidence="3 6" id="KW-0378">Hydrolase</keyword>
<dbReference type="Gene3D" id="3.90.45.10">
    <property type="entry name" value="Peptide deformylase"/>
    <property type="match status" value="1"/>
</dbReference>
<organism evidence="7">
    <name type="scientific">Paenibacillus sp. SYP-B3998</name>
    <dbReference type="NCBI Taxonomy" id="2678564"/>
    <lineage>
        <taxon>Bacteria</taxon>
        <taxon>Bacillati</taxon>
        <taxon>Bacillota</taxon>
        <taxon>Bacilli</taxon>
        <taxon>Bacillales</taxon>
        <taxon>Paenibacillaceae</taxon>
        <taxon>Paenibacillus</taxon>
    </lineage>
</organism>
<dbReference type="CDD" id="cd00487">
    <property type="entry name" value="Pep_deformylase"/>
    <property type="match status" value="1"/>
</dbReference>
<evidence type="ECO:0000256" key="2">
    <source>
        <dbReference type="ARBA" id="ARBA00022723"/>
    </source>
</evidence>
<gene>
    <name evidence="6" type="primary">def</name>
    <name evidence="7" type="ORF">GK047_17170</name>
</gene>
<dbReference type="GO" id="GO:0006412">
    <property type="term" value="P:translation"/>
    <property type="evidence" value="ECO:0007669"/>
    <property type="project" value="UniProtKB-UniRule"/>
</dbReference>
<feature type="binding site" evidence="6">
    <location>
        <position position="160"/>
    </location>
    <ligand>
        <name>Fe cation</name>
        <dbReference type="ChEBI" id="CHEBI:24875"/>
    </ligand>
</feature>
<dbReference type="PIRSF" id="PIRSF004749">
    <property type="entry name" value="Pep_def"/>
    <property type="match status" value="1"/>
</dbReference>
<comment type="similarity">
    <text evidence="1 6">Belongs to the polypeptide deformylase family.</text>
</comment>
<dbReference type="PANTHER" id="PTHR10458:SF8">
    <property type="entry name" value="PEPTIDE DEFORMYLASE 2"/>
    <property type="match status" value="1"/>
</dbReference>
<evidence type="ECO:0000256" key="5">
    <source>
        <dbReference type="ARBA" id="ARBA00023004"/>
    </source>
</evidence>
<dbReference type="RefSeq" id="WP_163949247.1">
    <property type="nucleotide sequence ID" value="NZ_JAAIKC010000006.1"/>
</dbReference>
<comment type="function">
    <text evidence="6">Removes the formyl group from the N-terminal Met of newly synthesized proteins. Requires at least a dipeptide for an efficient rate of reaction. N-terminal L-methionine is a prerequisite for activity but the enzyme has broad specificity at other positions.</text>
</comment>
<evidence type="ECO:0000256" key="4">
    <source>
        <dbReference type="ARBA" id="ARBA00022917"/>
    </source>
</evidence>
<keyword evidence="2 6" id="KW-0479">Metal-binding</keyword>
<feature type="active site" evidence="6">
    <location>
        <position position="161"/>
    </location>
</feature>
<evidence type="ECO:0000313" key="7">
    <source>
        <dbReference type="EMBL" id="NEW07734.1"/>
    </source>
</evidence>
<proteinExistence type="inferred from homology"/>
<dbReference type="SUPFAM" id="SSF56420">
    <property type="entry name" value="Peptide deformylase"/>
    <property type="match status" value="1"/>
</dbReference>
<accession>A0A6G4A1C1</accession>
<protein>
    <recommendedName>
        <fullName evidence="6">Peptide deformylase</fullName>
        <shortName evidence="6">PDF</shortName>
        <ecNumber evidence="6">3.5.1.88</ecNumber>
    </recommendedName>
    <alternativeName>
        <fullName evidence="6">Polypeptide deformylase</fullName>
    </alternativeName>
</protein>
<keyword evidence="4 6" id="KW-0648">Protein biosynthesis</keyword>